<dbReference type="Proteomes" id="UP001267407">
    <property type="component" value="Unassembled WGS sequence"/>
</dbReference>
<dbReference type="InterPro" id="IPR050204">
    <property type="entry name" value="AraC_XylS_family_regulators"/>
</dbReference>
<reference evidence="6" key="1">
    <citation type="submission" date="2023-09" db="EMBL/GenBank/DDBJ databases">
        <title>Marinobacter sediminicola sp. nov. and Marinobacter maritimum sp. nov., isolated from marine sediment.</title>
        <authorList>
            <person name="An J."/>
        </authorList>
    </citation>
    <scope>NUCLEOTIDE SEQUENCE</scope>
    <source>
        <strain evidence="6">F60267</strain>
    </source>
</reference>
<proteinExistence type="predicted"/>
<dbReference type="PANTHER" id="PTHR46796:SF12">
    <property type="entry name" value="HTH-TYPE DNA-BINDING TRANSCRIPTIONAL ACTIVATOR EUTR"/>
    <property type="match status" value="1"/>
</dbReference>
<dbReference type="RefSeq" id="WP_200371427.1">
    <property type="nucleotide sequence ID" value="NZ_JAVMBO010000013.1"/>
</dbReference>
<keyword evidence="3" id="KW-0804">Transcription</keyword>
<dbReference type="InterPro" id="IPR009057">
    <property type="entry name" value="Homeodomain-like_sf"/>
</dbReference>
<dbReference type="Pfam" id="PF12833">
    <property type="entry name" value="HTH_18"/>
    <property type="match status" value="1"/>
</dbReference>
<protein>
    <submittedName>
        <fullName evidence="6">AraC family transcriptional regulator</fullName>
    </submittedName>
</protein>
<evidence type="ECO:0000256" key="1">
    <source>
        <dbReference type="ARBA" id="ARBA00023015"/>
    </source>
</evidence>
<evidence type="ECO:0000313" key="6">
    <source>
        <dbReference type="EMBL" id="MDS1310318.1"/>
    </source>
</evidence>
<evidence type="ECO:0000256" key="3">
    <source>
        <dbReference type="ARBA" id="ARBA00023163"/>
    </source>
</evidence>
<dbReference type="SMART" id="SM00342">
    <property type="entry name" value="HTH_ARAC"/>
    <property type="match status" value="1"/>
</dbReference>
<keyword evidence="1" id="KW-0805">Transcription regulation</keyword>
<keyword evidence="2" id="KW-0238">DNA-binding</keyword>
<name>A0ABU2HHU1_9GAMM</name>
<keyword evidence="7" id="KW-1185">Reference proteome</keyword>
<evidence type="ECO:0000256" key="4">
    <source>
        <dbReference type="ARBA" id="ARBA00037345"/>
    </source>
</evidence>
<comment type="function">
    <text evidence="4">Regulatory protein of the TOL plasmid xyl operons. XylS activates the xylXYZLTEGFJQKIH operon required for the degradation of toluene, m-xylene and p-xylene.</text>
</comment>
<dbReference type="PROSITE" id="PS01124">
    <property type="entry name" value="HTH_ARAC_FAMILY_2"/>
    <property type="match status" value="1"/>
</dbReference>
<dbReference type="PANTHER" id="PTHR46796">
    <property type="entry name" value="HTH-TYPE TRANSCRIPTIONAL ACTIVATOR RHAS-RELATED"/>
    <property type="match status" value="1"/>
</dbReference>
<organism evidence="6 7">
    <name type="scientific">Marinobacter xiaoshiensis</name>
    <dbReference type="NCBI Taxonomy" id="3073652"/>
    <lineage>
        <taxon>Bacteria</taxon>
        <taxon>Pseudomonadati</taxon>
        <taxon>Pseudomonadota</taxon>
        <taxon>Gammaproteobacteria</taxon>
        <taxon>Pseudomonadales</taxon>
        <taxon>Marinobacteraceae</taxon>
        <taxon>Marinobacter</taxon>
    </lineage>
</organism>
<dbReference type="EMBL" id="JAVMBO010000013">
    <property type="protein sequence ID" value="MDS1310318.1"/>
    <property type="molecule type" value="Genomic_DNA"/>
</dbReference>
<dbReference type="SUPFAM" id="SSF46689">
    <property type="entry name" value="Homeodomain-like"/>
    <property type="match status" value="1"/>
</dbReference>
<dbReference type="Gene3D" id="1.10.10.60">
    <property type="entry name" value="Homeodomain-like"/>
    <property type="match status" value="1"/>
</dbReference>
<evidence type="ECO:0000259" key="5">
    <source>
        <dbReference type="PROSITE" id="PS01124"/>
    </source>
</evidence>
<gene>
    <name evidence="6" type="ORF">RKA07_09490</name>
</gene>
<accession>A0ABU2HHU1</accession>
<evidence type="ECO:0000256" key="2">
    <source>
        <dbReference type="ARBA" id="ARBA00023125"/>
    </source>
</evidence>
<dbReference type="InterPro" id="IPR018060">
    <property type="entry name" value="HTH_AraC"/>
</dbReference>
<sequence length="320" mass="35227">MSEGFGTSGNQYQPPARYHDLDEVNHAVSGANLEFVQLKPGNLDIALEQISLGDLSIDLGTVNLPIRAMGELDPSRFSIGAFTKGVQATWNGNPVDESHLLVCQPGQELNGYLSKIYGWISLVVPPEWIESIEQTTSRTNITKIASCTTIRPPADKLEDLRQAIANIVQLVEIPLGPLGDDWLVTDLRNALGAALSSMDAPSAKVMSQAWGHYIFAKRAEDYMRERITEPVSIDKLCASMHASRRYLEYAFADAFGTSPSRYLRLMRLHQVRSRLKMSGGRTTVTTEALRLGFNHPSLFATQYKNAFGESPSVTLARATA</sequence>
<feature type="domain" description="HTH araC/xylS-type" evidence="5">
    <location>
        <begin position="217"/>
        <end position="317"/>
    </location>
</feature>
<comment type="caution">
    <text evidence="6">The sequence shown here is derived from an EMBL/GenBank/DDBJ whole genome shotgun (WGS) entry which is preliminary data.</text>
</comment>
<evidence type="ECO:0000313" key="7">
    <source>
        <dbReference type="Proteomes" id="UP001267407"/>
    </source>
</evidence>